<evidence type="ECO:0000313" key="10">
    <source>
        <dbReference type="EMBL" id="KAI0307230.1"/>
    </source>
</evidence>
<protein>
    <submittedName>
        <fullName evidence="10">Beta-lactamase-like protein</fullName>
    </submittedName>
</protein>
<name>A0AAD4QSN9_9AGAM</name>
<evidence type="ECO:0000256" key="2">
    <source>
        <dbReference type="ARBA" id="ARBA00011738"/>
    </source>
</evidence>
<keyword evidence="7" id="KW-0378">Hydrolase</keyword>
<keyword evidence="6" id="KW-0255">Endonuclease</keyword>
<feature type="region of interest" description="Disordered" evidence="9">
    <location>
        <begin position="282"/>
        <end position="310"/>
    </location>
</feature>
<reference evidence="10" key="1">
    <citation type="journal article" date="2022" name="New Phytol.">
        <title>Evolutionary transition to the ectomycorrhizal habit in the genomes of a hyperdiverse lineage of mushroom-forming fungi.</title>
        <authorList>
            <person name="Looney B."/>
            <person name="Miyauchi S."/>
            <person name="Morin E."/>
            <person name="Drula E."/>
            <person name="Courty P.E."/>
            <person name="Kohler A."/>
            <person name="Kuo A."/>
            <person name="LaButti K."/>
            <person name="Pangilinan J."/>
            <person name="Lipzen A."/>
            <person name="Riley R."/>
            <person name="Andreopoulos W."/>
            <person name="He G."/>
            <person name="Johnson J."/>
            <person name="Nolan M."/>
            <person name="Tritt A."/>
            <person name="Barry K.W."/>
            <person name="Grigoriev I.V."/>
            <person name="Nagy L.G."/>
            <person name="Hibbett D."/>
            <person name="Henrissat B."/>
            <person name="Matheny P.B."/>
            <person name="Labbe J."/>
            <person name="Martin F.M."/>
        </authorList>
    </citation>
    <scope>NUCLEOTIDE SEQUENCE</scope>
    <source>
        <strain evidence="10">BPL690</strain>
    </source>
</reference>
<feature type="compositionally biased region" description="Basic and acidic residues" evidence="9">
    <location>
        <begin position="287"/>
        <end position="302"/>
    </location>
</feature>
<dbReference type="PANTHER" id="PTHR46018:SF2">
    <property type="entry name" value="ZINC PHOSPHODIESTERASE ELAC PROTEIN 1"/>
    <property type="match status" value="1"/>
</dbReference>
<comment type="caution">
    <text evidence="10">The sequence shown here is derived from an EMBL/GenBank/DDBJ whole genome shotgun (WGS) entry which is preliminary data.</text>
</comment>
<gene>
    <name evidence="10" type="ORF">B0F90DRAFT_1814014</name>
</gene>
<comment type="subunit">
    <text evidence="2">Homodimer.</text>
</comment>
<keyword evidence="5" id="KW-0479">Metal-binding</keyword>
<accession>A0AAD4QSN9</accession>
<dbReference type="Gene3D" id="3.60.15.10">
    <property type="entry name" value="Ribonuclease Z/Hydroxyacylglutathione hydrolase-like"/>
    <property type="match status" value="1"/>
</dbReference>
<keyword evidence="11" id="KW-1185">Reference proteome</keyword>
<dbReference type="Pfam" id="PF23023">
    <property type="entry name" value="Anti-Pycsar_Apyc1"/>
    <property type="match status" value="1"/>
</dbReference>
<dbReference type="AlphaFoldDB" id="A0AAD4QSN9"/>
<evidence type="ECO:0000256" key="8">
    <source>
        <dbReference type="ARBA" id="ARBA00022833"/>
    </source>
</evidence>
<evidence type="ECO:0000256" key="3">
    <source>
        <dbReference type="ARBA" id="ARBA00022694"/>
    </source>
</evidence>
<dbReference type="PANTHER" id="PTHR46018">
    <property type="entry name" value="ZINC PHOSPHODIESTERASE ELAC PROTEIN 1"/>
    <property type="match status" value="1"/>
</dbReference>
<evidence type="ECO:0000256" key="4">
    <source>
        <dbReference type="ARBA" id="ARBA00022722"/>
    </source>
</evidence>
<proteinExistence type="inferred from homology"/>
<evidence type="ECO:0000256" key="5">
    <source>
        <dbReference type="ARBA" id="ARBA00022723"/>
    </source>
</evidence>
<dbReference type="GO" id="GO:0042781">
    <property type="term" value="F:3'-tRNA processing endoribonuclease activity"/>
    <property type="evidence" value="ECO:0007669"/>
    <property type="project" value="TreeGrafter"/>
</dbReference>
<evidence type="ECO:0000256" key="1">
    <source>
        <dbReference type="ARBA" id="ARBA00001947"/>
    </source>
</evidence>
<evidence type="ECO:0000256" key="6">
    <source>
        <dbReference type="ARBA" id="ARBA00022759"/>
    </source>
</evidence>
<dbReference type="InterPro" id="IPR036866">
    <property type="entry name" value="RibonucZ/Hydroxyglut_hydro"/>
</dbReference>
<keyword evidence="4" id="KW-0540">Nuclease</keyword>
<evidence type="ECO:0000256" key="9">
    <source>
        <dbReference type="SAM" id="MobiDB-lite"/>
    </source>
</evidence>
<keyword evidence="3" id="KW-0819">tRNA processing</keyword>
<dbReference type="Proteomes" id="UP001203297">
    <property type="component" value="Unassembled WGS sequence"/>
</dbReference>
<evidence type="ECO:0000313" key="11">
    <source>
        <dbReference type="Proteomes" id="UP001203297"/>
    </source>
</evidence>
<dbReference type="GO" id="GO:0046872">
    <property type="term" value="F:metal ion binding"/>
    <property type="evidence" value="ECO:0007669"/>
    <property type="project" value="UniProtKB-KW"/>
</dbReference>
<evidence type="ECO:0000256" key="7">
    <source>
        <dbReference type="ARBA" id="ARBA00022801"/>
    </source>
</evidence>
<dbReference type="EMBL" id="WTXG01000002">
    <property type="protein sequence ID" value="KAI0307230.1"/>
    <property type="molecule type" value="Genomic_DNA"/>
</dbReference>
<sequence>MSNINLTFLGTASAQPSRTRNHSALALRLNGFVWLFDCGEGTQHQIQKSTVKMGKISKIFITHTHGDHIFGLLPLIASRLNGAGGMVDETLDPRASGVLDSEPLEIYGPPGTRIYVRTGLILTHTLLSGPYVVHELRSPNDPHDSMVSLPRQTAELPGRDIHQVNGTWPQIYKDASFSVSAAPILHSVPCVGYVIEEAHIPGKIDPKWYMPHLKRTGTPISVMRQLQQGETVELLDGTMLQGPAKRPGRKIVILGDTYDPSPIAKLAMHADVLIHEATNAHLPGIDPETKASDTDSTVENRSKSRGHSTPQMAALFASRINARKLVLNHFSSRYAGDYDSSTRHGDQRREAKEIMEAIQALAQSHFHGPVICARDFMTFDVQHGHSDK</sequence>
<dbReference type="GO" id="GO:0005634">
    <property type="term" value="C:nucleus"/>
    <property type="evidence" value="ECO:0007669"/>
    <property type="project" value="TreeGrafter"/>
</dbReference>
<dbReference type="CDD" id="cd07717">
    <property type="entry name" value="RNaseZ_ZiPD-like_MBL-fold"/>
    <property type="match status" value="1"/>
</dbReference>
<comment type="cofactor">
    <cofactor evidence="1">
        <name>Zn(2+)</name>
        <dbReference type="ChEBI" id="CHEBI:29105"/>
    </cofactor>
</comment>
<organism evidence="10 11">
    <name type="scientific">Multifurca ochricompacta</name>
    <dbReference type="NCBI Taxonomy" id="376703"/>
    <lineage>
        <taxon>Eukaryota</taxon>
        <taxon>Fungi</taxon>
        <taxon>Dikarya</taxon>
        <taxon>Basidiomycota</taxon>
        <taxon>Agaricomycotina</taxon>
        <taxon>Agaricomycetes</taxon>
        <taxon>Russulales</taxon>
        <taxon>Russulaceae</taxon>
        <taxon>Multifurca</taxon>
    </lineage>
</organism>
<keyword evidence="8" id="KW-0862">Zinc</keyword>
<dbReference type="SUPFAM" id="SSF56281">
    <property type="entry name" value="Metallo-hydrolase/oxidoreductase"/>
    <property type="match status" value="1"/>
</dbReference>
<dbReference type="InterPro" id="IPR013471">
    <property type="entry name" value="RNase_Z/BN"/>
</dbReference>
<dbReference type="HAMAP" id="MF_01818">
    <property type="entry name" value="RNase_Z_BN"/>
    <property type="match status" value="1"/>
</dbReference>